<dbReference type="EMBL" id="FNGL01000024">
    <property type="protein sequence ID" value="SDL37127.1"/>
    <property type="molecule type" value="Genomic_DNA"/>
</dbReference>
<accession>A0ABY0QNG2</accession>
<sequence length="41" mass="4826">MTGEEIENGELRMESWKEYKIGDAIQFNPKERIKKGEIAKK</sequence>
<protein>
    <submittedName>
        <fullName evidence="1">Uncharacterized protein</fullName>
    </submittedName>
</protein>
<name>A0ABY0QNG2_CLOCO</name>
<dbReference type="Proteomes" id="UP000198811">
    <property type="component" value="Unassembled WGS sequence"/>
</dbReference>
<evidence type="ECO:0000313" key="2">
    <source>
        <dbReference type="Proteomes" id="UP000198811"/>
    </source>
</evidence>
<keyword evidence="2" id="KW-1185">Reference proteome</keyword>
<dbReference type="RefSeq" id="WP_278522624.1">
    <property type="nucleotide sequence ID" value="NZ_SVCG01000001.1"/>
</dbReference>
<proteinExistence type="predicted"/>
<gene>
    <name evidence="1" type="ORF">SAMN05216497_12416</name>
</gene>
<organism evidence="1 2">
    <name type="scientific">Clostridium cochlearium</name>
    <dbReference type="NCBI Taxonomy" id="1494"/>
    <lineage>
        <taxon>Bacteria</taxon>
        <taxon>Bacillati</taxon>
        <taxon>Bacillota</taxon>
        <taxon>Clostridia</taxon>
        <taxon>Eubacteriales</taxon>
        <taxon>Clostridiaceae</taxon>
        <taxon>Clostridium</taxon>
    </lineage>
</organism>
<reference evidence="1 2" key="1">
    <citation type="submission" date="2016-10" db="EMBL/GenBank/DDBJ databases">
        <authorList>
            <person name="Varghese N."/>
            <person name="Submissions S."/>
        </authorList>
    </citation>
    <scope>NUCLEOTIDE SEQUENCE [LARGE SCALE GENOMIC DNA]</scope>
    <source>
        <strain evidence="1 2">NLAE-zl-C224</strain>
    </source>
</reference>
<evidence type="ECO:0000313" key="1">
    <source>
        <dbReference type="EMBL" id="SDL37127.1"/>
    </source>
</evidence>
<comment type="caution">
    <text evidence="1">The sequence shown here is derived from an EMBL/GenBank/DDBJ whole genome shotgun (WGS) entry which is preliminary data.</text>
</comment>